<dbReference type="InterPro" id="IPR031925">
    <property type="entry name" value="TBCC_N"/>
</dbReference>
<evidence type="ECO:0000313" key="9">
    <source>
        <dbReference type="EMBL" id="KAK3689603.1"/>
    </source>
</evidence>
<protein>
    <submittedName>
        <fullName evidence="9">Tubulin binding cofactor C-domain-containing protein</fullName>
    </submittedName>
</protein>
<keyword evidence="3" id="KW-0963">Cytoplasm</keyword>
<dbReference type="AlphaFoldDB" id="A0AAE0XBX1"/>
<feature type="compositionally biased region" description="Low complexity" evidence="7">
    <location>
        <begin position="151"/>
        <end position="161"/>
    </location>
</feature>
<proteinExistence type="inferred from homology"/>
<dbReference type="Gene3D" id="1.20.58.1250">
    <property type="entry name" value="Tubulin Binding Cofactor C, N-terminal domain"/>
    <property type="match status" value="1"/>
</dbReference>
<accession>A0AAE0XBX1</accession>
<dbReference type="FunFam" id="2.160.20.70:FF:000011">
    <property type="entry name" value="Tubulin-specific chaperone c, putative"/>
    <property type="match status" value="1"/>
</dbReference>
<dbReference type="PANTHER" id="PTHR15139">
    <property type="entry name" value="TUBULIN FOLDING COFACTOR C"/>
    <property type="match status" value="1"/>
</dbReference>
<comment type="similarity">
    <text evidence="2">Belongs to the TBCC family.</text>
</comment>
<feature type="region of interest" description="Disordered" evidence="7">
    <location>
        <begin position="86"/>
        <end position="166"/>
    </location>
</feature>
<comment type="caution">
    <text evidence="9">The sequence shown here is derived from an EMBL/GenBank/DDBJ whole genome shotgun (WGS) entry which is preliminary data.</text>
</comment>
<evidence type="ECO:0000256" key="1">
    <source>
        <dbReference type="ARBA" id="ARBA00004496"/>
    </source>
</evidence>
<keyword evidence="5" id="KW-0143">Chaperone</keyword>
<dbReference type="PROSITE" id="PS51329">
    <property type="entry name" value="C_CAP_COFACTOR_C"/>
    <property type="match status" value="1"/>
</dbReference>
<dbReference type="GO" id="GO:0007021">
    <property type="term" value="P:tubulin complex assembly"/>
    <property type="evidence" value="ECO:0007669"/>
    <property type="project" value="TreeGrafter"/>
</dbReference>
<dbReference type="GO" id="GO:0007023">
    <property type="term" value="P:post-chaperonin tubulin folding pathway"/>
    <property type="evidence" value="ECO:0007669"/>
    <property type="project" value="InterPro"/>
</dbReference>
<dbReference type="InterPro" id="IPR012945">
    <property type="entry name" value="Tubulin-bd_cofactor_C_dom"/>
</dbReference>
<dbReference type="InterPro" id="IPR006599">
    <property type="entry name" value="CARP_motif"/>
</dbReference>
<comment type="subunit">
    <text evidence="6">Supercomplex made of cofactors A to E. Cofactors A and D function by capturing and stabilizing tubulin in a quasi-native conformation. Cofactor E binds to the cofactor D-tubulin complex; interaction with cofactor C then causes the release of tubulin polypeptides that are committed to the native state.</text>
</comment>
<evidence type="ECO:0000256" key="5">
    <source>
        <dbReference type="ARBA" id="ARBA00023186"/>
    </source>
</evidence>
<evidence type="ECO:0000256" key="4">
    <source>
        <dbReference type="ARBA" id="ARBA00022990"/>
    </source>
</evidence>
<dbReference type="PANTHER" id="PTHR15139:SF0">
    <property type="entry name" value="TUBULIN-SPECIFIC CHAPERONE C"/>
    <property type="match status" value="1"/>
</dbReference>
<gene>
    <name evidence="9" type="ORF">B0T22DRAFT_174686</name>
</gene>
<dbReference type="InterPro" id="IPR027684">
    <property type="entry name" value="TBCC"/>
</dbReference>
<dbReference type="SMART" id="SM00673">
    <property type="entry name" value="CARP"/>
    <property type="match status" value="1"/>
</dbReference>
<evidence type="ECO:0000256" key="7">
    <source>
        <dbReference type="SAM" id="MobiDB-lite"/>
    </source>
</evidence>
<feature type="compositionally biased region" description="Low complexity" evidence="7">
    <location>
        <begin position="116"/>
        <end position="140"/>
    </location>
</feature>
<dbReference type="GO" id="GO:0015631">
    <property type="term" value="F:tubulin binding"/>
    <property type="evidence" value="ECO:0007669"/>
    <property type="project" value="InterPro"/>
</dbReference>
<dbReference type="Pfam" id="PF07986">
    <property type="entry name" value="TBCC"/>
    <property type="match status" value="1"/>
</dbReference>
<keyword evidence="4" id="KW-0007">Acetylation</keyword>
<evidence type="ECO:0000313" key="10">
    <source>
        <dbReference type="Proteomes" id="UP001270362"/>
    </source>
</evidence>
<organism evidence="9 10">
    <name type="scientific">Podospora appendiculata</name>
    <dbReference type="NCBI Taxonomy" id="314037"/>
    <lineage>
        <taxon>Eukaryota</taxon>
        <taxon>Fungi</taxon>
        <taxon>Dikarya</taxon>
        <taxon>Ascomycota</taxon>
        <taxon>Pezizomycotina</taxon>
        <taxon>Sordariomycetes</taxon>
        <taxon>Sordariomycetidae</taxon>
        <taxon>Sordariales</taxon>
        <taxon>Podosporaceae</taxon>
        <taxon>Podospora</taxon>
    </lineage>
</organism>
<reference evidence="9" key="1">
    <citation type="journal article" date="2023" name="Mol. Phylogenet. Evol.">
        <title>Genome-scale phylogeny and comparative genomics of the fungal order Sordariales.</title>
        <authorList>
            <person name="Hensen N."/>
            <person name="Bonometti L."/>
            <person name="Westerberg I."/>
            <person name="Brannstrom I.O."/>
            <person name="Guillou S."/>
            <person name="Cros-Aarteil S."/>
            <person name="Calhoun S."/>
            <person name="Haridas S."/>
            <person name="Kuo A."/>
            <person name="Mondo S."/>
            <person name="Pangilinan J."/>
            <person name="Riley R."/>
            <person name="LaButti K."/>
            <person name="Andreopoulos B."/>
            <person name="Lipzen A."/>
            <person name="Chen C."/>
            <person name="Yan M."/>
            <person name="Daum C."/>
            <person name="Ng V."/>
            <person name="Clum A."/>
            <person name="Steindorff A."/>
            <person name="Ohm R.A."/>
            <person name="Martin F."/>
            <person name="Silar P."/>
            <person name="Natvig D.O."/>
            <person name="Lalanne C."/>
            <person name="Gautier V."/>
            <person name="Ament-Velasquez S.L."/>
            <person name="Kruys A."/>
            <person name="Hutchinson M.I."/>
            <person name="Powell A.J."/>
            <person name="Barry K."/>
            <person name="Miller A.N."/>
            <person name="Grigoriev I.V."/>
            <person name="Debuchy R."/>
            <person name="Gladieux P."/>
            <person name="Hiltunen Thoren M."/>
            <person name="Johannesson H."/>
        </authorList>
    </citation>
    <scope>NUCLEOTIDE SEQUENCE</scope>
    <source>
        <strain evidence="9">CBS 314.62</strain>
    </source>
</reference>
<evidence type="ECO:0000256" key="3">
    <source>
        <dbReference type="ARBA" id="ARBA00022490"/>
    </source>
</evidence>
<evidence type="ECO:0000256" key="2">
    <source>
        <dbReference type="ARBA" id="ARBA00008848"/>
    </source>
</evidence>
<dbReference type="GO" id="GO:0005737">
    <property type="term" value="C:cytoplasm"/>
    <property type="evidence" value="ECO:0007669"/>
    <property type="project" value="UniProtKB-SubCell"/>
</dbReference>
<reference evidence="9" key="2">
    <citation type="submission" date="2023-06" db="EMBL/GenBank/DDBJ databases">
        <authorList>
            <consortium name="Lawrence Berkeley National Laboratory"/>
            <person name="Haridas S."/>
            <person name="Hensen N."/>
            <person name="Bonometti L."/>
            <person name="Westerberg I."/>
            <person name="Brannstrom I.O."/>
            <person name="Guillou S."/>
            <person name="Cros-Aarteil S."/>
            <person name="Calhoun S."/>
            <person name="Kuo A."/>
            <person name="Mondo S."/>
            <person name="Pangilinan J."/>
            <person name="Riley R."/>
            <person name="Labutti K."/>
            <person name="Andreopoulos B."/>
            <person name="Lipzen A."/>
            <person name="Chen C."/>
            <person name="Yanf M."/>
            <person name="Daum C."/>
            <person name="Ng V."/>
            <person name="Clum A."/>
            <person name="Steindorff A."/>
            <person name="Ohm R."/>
            <person name="Martin F."/>
            <person name="Silar P."/>
            <person name="Natvig D."/>
            <person name="Lalanne C."/>
            <person name="Gautier V."/>
            <person name="Ament-Velasquez S.L."/>
            <person name="Kruys A."/>
            <person name="Hutchinson M.I."/>
            <person name="Powell A.J."/>
            <person name="Barry K."/>
            <person name="Miller A.N."/>
            <person name="Grigoriev I.V."/>
            <person name="Debuchy R."/>
            <person name="Gladieux P."/>
            <person name="Thoren M.H."/>
            <person name="Johannesson H."/>
        </authorList>
    </citation>
    <scope>NUCLEOTIDE SEQUENCE</scope>
    <source>
        <strain evidence="9">CBS 314.62</strain>
    </source>
</reference>
<dbReference type="InterPro" id="IPR038397">
    <property type="entry name" value="TBCC_N_sf"/>
</dbReference>
<comment type="subcellular location">
    <subcellularLocation>
        <location evidence="1">Cytoplasm</location>
    </subcellularLocation>
</comment>
<feature type="domain" description="C-CAP/cofactor C-like" evidence="8">
    <location>
        <begin position="203"/>
        <end position="330"/>
    </location>
</feature>
<evidence type="ECO:0000256" key="6">
    <source>
        <dbReference type="ARBA" id="ARBA00026055"/>
    </source>
</evidence>
<name>A0AAE0XBX1_9PEZI</name>
<dbReference type="Proteomes" id="UP001270362">
    <property type="component" value="Unassembled WGS sequence"/>
</dbReference>
<dbReference type="InterPro" id="IPR016098">
    <property type="entry name" value="CAP/MinC_C"/>
</dbReference>
<dbReference type="EMBL" id="JAULSO010000002">
    <property type="protein sequence ID" value="KAK3689603.1"/>
    <property type="molecule type" value="Genomic_DNA"/>
</dbReference>
<sequence>MDPSQRFHRHFQASATTIQEQIAHLPNISSVGGERQDAIDHVLSGISRLSYEVADAADYVPAYDRRMYDKALKALQEQLDETKAKFAPKSRFQFKPRTGQATAGGVDPRRFVPAGSSSPASVDTASTSTTTPQTTPSLDSSEQRDGPALPPTITTTPAAPAKNYNEEIARPGLKIQGEVRRPSFSSARDINISGHRGLHILLPSSASRATSSGVLMDLTGCIVDMSIPTLPRNAPFASLALRDIDRCLIVAGHVNGSVHLTNLKDCVLVVVARQVRIHECENVDLYLHCASRPIVEFCKGMRFAPAPASFTTKEDEQSTNQWDQVDDFKWLKADHSPNWSILPKEDRVPDQVWRDTVIGGSGFVGVNDILTKVGIRSK</sequence>
<dbReference type="Gene3D" id="2.160.20.70">
    <property type="match status" value="1"/>
</dbReference>
<keyword evidence="10" id="KW-1185">Reference proteome</keyword>
<dbReference type="Pfam" id="PF16752">
    <property type="entry name" value="TBCC_N"/>
    <property type="match status" value="1"/>
</dbReference>
<evidence type="ECO:0000259" key="8">
    <source>
        <dbReference type="PROSITE" id="PS51329"/>
    </source>
</evidence>
<dbReference type="InterPro" id="IPR017901">
    <property type="entry name" value="C-CAP_CF_C-like"/>
</dbReference>